<dbReference type="EMBL" id="MU006565">
    <property type="protein sequence ID" value="KAF2749684.1"/>
    <property type="molecule type" value="Genomic_DNA"/>
</dbReference>
<accession>A0A6A6VJ05</accession>
<reference evidence="1" key="1">
    <citation type="journal article" date="2020" name="Stud. Mycol.">
        <title>101 Dothideomycetes genomes: a test case for predicting lifestyles and emergence of pathogens.</title>
        <authorList>
            <person name="Haridas S."/>
            <person name="Albert R."/>
            <person name="Binder M."/>
            <person name="Bloem J."/>
            <person name="Labutti K."/>
            <person name="Salamov A."/>
            <person name="Andreopoulos B."/>
            <person name="Baker S."/>
            <person name="Barry K."/>
            <person name="Bills G."/>
            <person name="Bluhm B."/>
            <person name="Cannon C."/>
            <person name="Castanera R."/>
            <person name="Culley D."/>
            <person name="Daum C."/>
            <person name="Ezra D."/>
            <person name="Gonzalez J."/>
            <person name="Henrissat B."/>
            <person name="Kuo A."/>
            <person name="Liang C."/>
            <person name="Lipzen A."/>
            <person name="Lutzoni F."/>
            <person name="Magnuson J."/>
            <person name="Mondo S."/>
            <person name="Nolan M."/>
            <person name="Ohm R."/>
            <person name="Pangilinan J."/>
            <person name="Park H.-J."/>
            <person name="Ramirez L."/>
            <person name="Alfaro M."/>
            <person name="Sun H."/>
            <person name="Tritt A."/>
            <person name="Yoshinaga Y."/>
            <person name="Zwiers L.-H."/>
            <person name="Turgeon B."/>
            <person name="Goodwin S."/>
            <person name="Spatafora J."/>
            <person name="Crous P."/>
            <person name="Grigoriev I."/>
        </authorList>
    </citation>
    <scope>NUCLEOTIDE SEQUENCE</scope>
    <source>
        <strain evidence="1">CBS 119925</strain>
    </source>
</reference>
<protein>
    <submittedName>
        <fullName evidence="1">Uncharacterized protein</fullName>
    </submittedName>
</protein>
<dbReference type="Proteomes" id="UP000799440">
    <property type="component" value="Unassembled WGS sequence"/>
</dbReference>
<keyword evidence="2" id="KW-1185">Reference proteome</keyword>
<proteinExistence type="predicted"/>
<evidence type="ECO:0000313" key="1">
    <source>
        <dbReference type="EMBL" id="KAF2749684.1"/>
    </source>
</evidence>
<evidence type="ECO:0000313" key="2">
    <source>
        <dbReference type="Proteomes" id="UP000799440"/>
    </source>
</evidence>
<organism evidence="1 2">
    <name type="scientific">Sporormia fimetaria CBS 119925</name>
    <dbReference type="NCBI Taxonomy" id="1340428"/>
    <lineage>
        <taxon>Eukaryota</taxon>
        <taxon>Fungi</taxon>
        <taxon>Dikarya</taxon>
        <taxon>Ascomycota</taxon>
        <taxon>Pezizomycotina</taxon>
        <taxon>Dothideomycetes</taxon>
        <taxon>Pleosporomycetidae</taxon>
        <taxon>Pleosporales</taxon>
        <taxon>Sporormiaceae</taxon>
        <taxon>Sporormia</taxon>
    </lineage>
</organism>
<sequence length="167" mass="17872">MYNISPPRSSGQSAGPCPALLRNHSSWTSSSIEVIIVCYYTIDPGATFLLHPPVLAGTVLPTAPLLRPESSKRLSSVLDWFFTVGKLSPIITGLGCPTDGRSGLTCLSFKETLAFENSSGVPIVRLHSSLRARICHLCRCCPSAARALYAPVIPGLKAVTDPRTPRP</sequence>
<name>A0A6A6VJ05_9PLEO</name>
<dbReference type="AlphaFoldDB" id="A0A6A6VJ05"/>
<gene>
    <name evidence="1" type="ORF">M011DRAFT_273655</name>
</gene>